<dbReference type="AlphaFoldDB" id="A0A316FEL1"/>
<keyword evidence="8" id="KW-1185">Reference proteome</keyword>
<dbReference type="Proteomes" id="UP000245790">
    <property type="component" value="Unassembled WGS sequence"/>
</dbReference>
<evidence type="ECO:0000256" key="3">
    <source>
        <dbReference type="ARBA" id="ARBA00022692"/>
    </source>
</evidence>
<sequence length="132" mass="14220">MSHSLSKYGRAAAFKVIAVQSAVVIISAAIALFWGFKASLSILLGGAVSVLPSLAFAYFAFRHSGARSSQQVVKGFLLGEAIKFFLTIVLFILVFKFASVMIGAVFIGFGVALVSYWLVPFVLDRQPVNKKV</sequence>
<gene>
    <name evidence="7" type="ORF">C8D97_11219</name>
</gene>
<evidence type="ECO:0000256" key="6">
    <source>
        <dbReference type="SAM" id="Phobius"/>
    </source>
</evidence>
<keyword evidence="4 6" id="KW-1133">Transmembrane helix</keyword>
<evidence type="ECO:0000256" key="5">
    <source>
        <dbReference type="ARBA" id="ARBA00023136"/>
    </source>
</evidence>
<reference evidence="7 8" key="1">
    <citation type="submission" date="2018-05" db="EMBL/GenBank/DDBJ databases">
        <title>Genomic Encyclopedia of Type Strains, Phase IV (KMG-IV): sequencing the most valuable type-strain genomes for metagenomic binning, comparative biology and taxonomic classification.</title>
        <authorList>
            <person name="Goeker M."/>
        </authorList>
    </citation>
    <scope>NUCLEOTIDE SEQUENCE [LARGE SCALE GENOMIC DNA]</scope>
    <source>
        <strain evidence="7 8">DSM 25350</strain>
    </source>
</reference>
<comment type="caution">
    <text evidence="7">The sequence shown here is derived from an EMBL/GenBank/DDBJ whole genome shotgun (WGS) entry which is preliminary data.</text>
</comment>
<name>A0A316FEL1_9GAMM</name>
<dbReference type="RefSeq" id="WP_109764656.1">
    <property type="nucleotide sequence ID" value="NZ_QGGU01000012.1"/>
</dbReference>
<evidence type="ECO:0000313" key="7">
    <source>
        <dbReference type="EMBL" id="PWK46783.1"/>
    </source>
</evidence>
<feature type="transmembrane region" description="Helical" evidence="6">
    <location>
        <begin position="42"/>
        <end position="61"/>
    </location>
</feature>
<comment type="subcellular location">
    <subcellularLocation>
        <location evidence="1">Cell membrane</location>
        <topology evidence="1">Multi-pass membrane protein</topology>
    </subcellularLocation>
</comment>
<feature type="transmembrane region" description="Helical" evidence="6">
    <location>
        <begin position="12"/>
        <end position="36"/>
    </location>
</feature>
<proteinExistence type="predicted"/>
<dbReference type="EMBL" id="QGGU01000012">
    <property type="protein sequence ID" value="PWK46783.1"/>
    <property type="molecule type" value="Genomic_DNA"/>
</dbReference>
<accession>A0A316FEL1</accession>
<evidence type="ECO:0000256" key="1">
    <source>
        <dbReference type="ARBA" id="ARBA00004651"/>
    </source>
</evidence>
<evidence type="ECO:0000313" key="8">
    <source>
        <dbReference type="Proteomes" id="UP000245790"/>
    </source>
</evidence>
<keyword evidence="5 6" id="KW-0472">Membrane</keyword>
<keyword evidence="3 6" id="KW-0812">Transmembrane</keyword>
<keyword evidence="2" id="KW-1003">Cell membrane</keyword>
<feature type="transmembrane region" description="Helical" evidence="6">
    <location>
        <begin position="73"/>
        <end position="95"/>
    </location>
</feature>
<organism evidence="7 8">
    <name type="scientific">Pleionea mediterranea</name>
    <dbReference type="NCBI Taxonomy" id="523701"/>
    <lineage>
        <taxon>Bacteria</taxon>
        <taxon>Pseudomonadati</taxon>
        <taxon>Pseudomonadota</taxon>
        <taxon>Gammaproteobacteria</taxon>
        <taxon>Oceanospirillales</taxon>
        <taxon>Pleioneaceae</taxon>
        <taxon>Pleionea</taxon>
    </lineage>
</organism>
<protein>
    <submittedName>
        <fullName evidence="7">ATP synthase protein I</fullName>
    </submittedName>
</protein>
<evidence type="ECO:0000256" key="4">
    <source>
        <dbReference type="ARBA" id="ARBA00022989"/>
    </source>
</evidence>
<evidence type="ECO:0000256" key="2">
    <source>
        <dbReference type="ARBA" id="ARBA00022475"/>
    </source>
</evidence>
<feature type="transmembrane region" description="Helical" evidence="6">
    <location>
        <begin position="101"/>
        <end position="123"/>
    </location>
</feature>
<dbReference type="OrthoDB" id="5702716at2"/>
<dbReference type="Pfam" id="PF03899">
    <property type="entry name" value="ATP-synt_I"/>
    <property type="match status" value="1"/>
</dbReference>
<dbReference type="InterPro" id="IPR005598">
    <property type="entry name" value="ATP_synth_I"/>
</dbReference>
<dbReference type="GO" id="GO:0005886">
    <property type="term" value="C:plasma membrane"/>
    <property type="evidence" value="ECO:0007669"/>
    <property type="project" value="UniProtKB-SubCell"/>
</dbReference>